<accession>A0A7W7PCR3</accession>
<dbReference type="InterPro" id="IPR020825">
    <property type="entry name" value="Phe-tRNA_synthase-like_B3/B4"/>
</dbReference>
<gene>
    <name evidence="2" type="ORF">FHS38_000831</name>
</gene>
<keyword evidence="3" id="KW-1185">Reference proteome</keyword>
<dbReference type="Proteomes" id="UP000556436">
    <property type="component" value="Unassembled WGS sequence"/>
</dbReference>
<evidence type="ECO:0000259" key="1">
    <source>
        <dbReference type="SMART" id="SM00873"/>
    </source>
</evidence>
<dbReference type="GO" id="GO:0004826">
    <property type="term" value="F:phenylalanine-tRNA ligase activity"/>
    <property type="evidence" value="ECO:0007669"/>
    <property type="project" value="InterPro"/>
</dbReference>
<dbReference type="AlphaFoldDB" id="A0A7W7PCR3"/>
<dbReference type="EMBL" id="JACHJG010000001">
    <property type="protein sequence ID" value="MBB4884822.1"/>
    <property type="molecule type" value="Genomic_DNA"/>
</dbReference>
<dbReference type="Gene3D" id="3.50.40.10">
    <property type="entry name" value="Phenylalanyl-trna Synthetase, Chain B, domain 3"/>
    <property type="match status" value="1"/>
</dbReference>
<dbReference type="SMART" id="SM00873">
    <property type="entry name" value="B3_4"/>
    <property type="match status" value="1"/>
</dbReference>
<sequence length="230" mass="25725">MYFTHADSVWTAHPSLHALTMVIDNVLGMKSDPQRLEKLTPKVEERLASGTESEMPAIASWREAFSKMGLKPTQYRCASEALLRRYRKDRSMPSFHPLVDYLNFASMSSAIPIAAFDCAKISEGITVRHADGTETYETFQGDIENPLPNEVVFADPAHHAHSRRWTFRQSARSVVSAQTDRVLIVAEAHHAAAPQDIDALEHELKSGLTEAGVHITSALRISTVERRLEF</sequence>
<dbReference type="SUPFAM" id="SSF56037">
    <property type="entry name" value="PheT/TilS domain"/>
    <property type="match status" value="1"/>
</dbReference>
<protein>
    <submittedName>
        <fullName evidence="2">DNA/RNA-binding domain of Phe-tRNA-synthetase-like protein</fullName>
    </submittedName>
</protein>
<comment type="caution">
    <text evidence="2">The sequence shown here is derived from an EMBL/GenBank/DDBJ whole genome shotgun (WGS) entry which is preliminary data.</text>
</comment>
<dbReference type="PANTHER" id="PTHR39209:SF2">
    <property type="entry name" value="CYTOPLASMIC PROTEIN"/>
    <property type="match status" value="1"/>
</dbReference>
<feature type="domain" description="B3/B4 tRNA-binding" evidence="1">
    <location>
        <begin position="59"/>
        <end position="213"/>
    </location>
</feature>
<evidence type="ECO:0000313" key="3">
    <source>
        <dbReference type="Proteomes" id="UP000556436"/>
    </source>
</evidence>
<dbReference type="RefSeq" id="WP_184730691.1">
    <property type="nucleotide sequence ID" value="NZ_BMRW01000001.1"/>
</dbReference>
<organism evidence="2 3">
    <name type="scientific">Streptomyces netropsis</name>
    <name type="common">Streptoverticillium netropsis</name>
    <dbReference type="NCBI Taxonomy" id="55404"/>
    <lineage>
        <taxon>Bacteria</taxon>
        <taxon>Bacillati</taxon>
        <taxon>Actinomycetota</taxon>
        <taxon>Actinomycetes</taxon>
        <taxon>Kitasatosporales</taxon>
        <taxon>Streptomycetaceae</taxon>
        <taxon>Streptomyces</taxon>
    </lineage>
</organism>
<reference evidence="2 3" key="1">
    <citation type="submission" date="2020-08" db="EMBL/GenBank/DDBJ databases">
        <title>Genomic Encyclopedia of Type Strains, Phase III (KMG-III): the genomes of soil and plant-associated and newly described type strains.</title>
        <authorList>
            <person name="Whitman W."/>
        </authorList>
    </citation>
    <scope>NUCLEOTIDE SEQUENCE [LARGE SCALE GENOMIC DNA]</scope>
    <source>
        <strain evidence="2 3">CECT 3265</strain>
    </source>
</reference>
<dbReference type="InterPro" id="IPR005146">
    <property type="entry name" value="B3/B4_tRNA-bd"/>
</dbReference>
<dbReference type="PANTHER" id="PTHR39209">
    <property type="match status" value="1"/>
</dbReference>
<proteinExistence type="predicted"/>
<dbReference type="Pfam" id="PF03483">
    <property type="entry name" value="B3_4"/>
    <property type="match status" value="1"/>
</dbReference>
<evidence type="ECO:0000313" key="2">
    <source>
        <dbReference type="EMBL" id="MBB4884822.1"/>
    </source>
</evidence>
<dbReference type="GO" id="GO:0003723">
    <property type="term" value="F:RNA binding"/>
    <property type="evidence" value="ECO:0007669"/>
    <property type="project" value="InterPro"/>
</dbReference>
<name>A0A7W7PCR3_STRNE</name>